<feature type="transmembrane region" description="Helical" evidence="1">
    <location>
        <begin position="69"/>
        <end position="86"/>
    </location>
</feature>
<feature type="transmembrane region" description="Helical" evidence="1">
    <location>
        <begin position="6"/>
        <end position="26"/>
    </location>
</feature>
<dbReference type="EMBL" id="CP034235">
    <property type="protein sequence ID" value="QGQ97919.1"/>
    <property type="molecule type" value="Genomic_DNA"/>
</dbReference>
<feature type="transmembrane region" description="Helical" evidence="1">
    <location>
        <begin position="122"/>
        <end position="143"/>
    </location>
</feature>
<protein>
    <submittedName>
        <fullName evidence="2">Uncharacterized protein</fullName>
    </submittedName>
</protein>
<keyword evidence="3" id="KW-1185">Reference proteome</keyword>
<accession>A0A6B8RPH0</accession>
<proteinExistence type="predicted"/>
<keyword evidence="1" id="KW-0472">Membrane</keyword>
<evidence type="ECO:0000313" key="2">
    <source>
        <dbReference type="EMBL" id="QGQ97919.1"/>
    </source>
</evidence>
<evidence type="ECO:0000256" key="1">
    <source>
        <dbReference type="SAM" id="Phobius"/>
    </source>
</evidence>
<keyword evidence="1" id="KW-1133">Transmembrane helix</keyword>
<dbReference type="RefSeq" id="WP_155703018.1">
    <property type="nucleotide sequence ID" value="NZ_CP034235.1"/>
</dbReference>
<feature type="transmembrane region" description="Helical" evidence="1">
    <location>
        <begin position="155"/>
        <end position="175"/>
    </location>
</feature>
<dbReference type="KEGG" id="ppsc:EHS13_25035"/>
<dbReference type="AlphaFoldDB" id="A0A6B8RPH0"/>
<feature type="transmembrane region" description="Helical" evidence="1">
    <location>
        <begin position="195"/>
        <end position="219"/>
    </location>
</feature>
<reference evidence="3" key="1">
    <citation type="submission" date="2018-11" db="EMBL/GenBank/DDBJ databases">
        <title>Complete genome sequence of Paenibacillus sp. ML311-T8.</title>
        <authorList>
            <person name="Nam Y.-D."/>
            <person name="Kang J."/>
            <person name="Chung W.-H."/>
            <person name="Park Y.S."/>
        </authorList>
    </citation>
    <scope>NUCLEOTIDE SEQUENCE [LARGE SCALE GENOMIC DNA]</scope>
    <source>
        <strain evidence="3">ML311-T8</strain>
    </source>
</reference>
<gene>
    <name evidence="2" type="ORF">EHS13_25035</name>
</gene>
<sequence length="276" mass="32305">MLNPREQALVIWLIIFIIFALSIKGVRESIPSIIKSLLGLLIHPIFIITNSYIILVFFTMYLFKILEVQVIKDYILWIFMALYPLISRVSSRYIEENINKLIVESFKLSIIPLFIINEYTLSIWAELVIIPILVLIGGLIAAADRDERYLQVKKLLNYMLMIIGFIFIFVAFKGFSSSLQDATKIDFYEKMFIDIIGILLHAPLLFLLQYMCLYEHIIVRTNINKRSKKILAIVIIFLECRFNKKILQSNLKNYKLRNVETMKDLKIILQVKSEKS</sequence>
<feature type="transmembrane region" description="Helical" evidence="1">
    <location>
        <begin position="38"/>
        <end position="63"/>
    </location>
</feature>
<organism evidence="2 3">
    <name type="scientific">Paenibacillus psychroresistens</name>
    <dbReference type="NCBI Taxonomy" id="1778678"/>
    <lineage>
        <taxon>Bacteria</taxon>
        <taxon>Bacillati</taxon>
        <taxon>Bacillota</taxon>
        <taxon>Bacilli</taxon>
        <taxon>Bacillales</taxon>
        <taxon>Paenibacillaceae</taxon>
        <taxon>Paenibacillus</taxon>
    </lineage>
</organism>
<evidence type="ECO:0000313" key="3">
    <source>
        <dbReference type="Proteomes" id="UP000426246"/>
    </source>
</evidence>
<keyword evidence="1" id="KW-0812">Transmembrane</keyword>
<dbReference type="OrthoDB" id="2968715at2"/>
<name>A0A6B8RPH0_9BACL</name>
<dbReference type="Proteomes" id="UP000426246">
    <property type="component" value="Chromosome"/>
</dbReference>